<evidence type="ECO:0000256" key="2">
    <source>
        <dbReference type="ARBA" id="ARBA00022723"/>
    </source>
</evidence>
<gene>
    <name evidence="7" type="ORF">GAYE_SCF01G2001</name>
</gene>
<feature type="binding site" evidence="4">
    <location>
        <position position="17"/>
    </location>
    <ligand>
        <name>heme b</name>
        <dbReference type="ChEBI" id="CHEBI:60344"/>
    </ligand>
</feature>
<organism evidence="7 8">
    <name type="scientific">Galdieria yellowstonensis</name>
    <dbReference type="NCBI Taxonomy" id="3028027"/>
    <lineage>
        <taxon>Eukaryota</taxon>
        <taxon>Rhodophyta</taxon>
        <taxon>Bangiophyceae</taxon>
        <taxon>Galdieriales</taxon>
        <taxon>Galdieriaceae</taxon>
        <taxon>Galdieria</taxon>
    </lineage>
</organism>
<keyword evidence="2 5" id="KW-0479">Metal-binding</keyword>
<keyword evidence="6" id="KW-0472">Membrane</keyword>
<dbReference type="SUPFAM" id="SSF48613">
    <property type="entry name" value="Heme oxygenase-like"/>
    <property type="match status" value="1"/>
</dbReference>
<protein>
    <recommendedName>
        <fullName evidence="9">Heme oxygenase</fullName>
    </recommendedName>
</protein>
<evidence type="ECO:0000256" key="5">
    <source>
        <dbReference type="PIRSR" id="PIRSR000343-2"/>
    </source>
</evidence>
<keyword evidence="1 4" id="KW-0349">Heme</keyword>
<sequence>MELHSGGLMDDFWTRLRRETRREHNFSNTLVNLTLPFALSDRSIYAKALESFYYVYSTVEEEFDRQRRNFPKIGALYFEELRRKKSFERDLQFFLGENWRQKLQGPSPTVAQYVEHIKQVSSSKPWLILSYVITLYMALFRGGSILRKILVVSMALDKESGEGVAIYDFSSSISDTEAFFKKYIETVNALTLSEEQKDEVIEEKRAIFLWNDAIFNEVRSGPYYKTVLWRFFWSLVFVVFVVIFFLKKKNYW</sequence>
<dbReference type="InterPro" id="IPR016084">
    <property type="entry name" value="Haem_Oase-like_multi-hlx"/>
</dbReference>
<feature type="transmembrane region" description="Helical" evidence="6">
    <location>
        <begin position="126"/>
        <end position="146"/>
    </location>
</feature>
<feature type="binding site" description="axial binding residue" evidence="5">
    <location>
        <position position="24"/>
    </location>
    <ligand>
        <name>heme b</name>
        <dbReference type="ChEBI" id="CHEBI:60344"/>
    </ligand>
    <ligandPart>
        <name>Fe</name>
        <dbReference type="ChEBI" id="CHEBI:18248"/>
    </ligandPart>
</feature>
<keyword evidence="3 5" id="KW-0408">Iron</keyword>
<evidence type="ECO:0000313" key="8">
    <source>
        <dbReference type="Proteomes" id="UP001300502"/>
    </source>
</evidence>
<evidence type="ECO:0000256" key="6">
    <source>
        <dbReference type="SAM" id="Phobius"/>
    </source>
</evidence>
<dbReference type="GO" id="GO:0046872">
    <property type="term" value="F:metal ion binding"/>
    <property type="evidence" value="ECO:0007669"/>
    <property type="project" value="UniProtKB-KW"/>
</dbReference>
<accession>A0AAV9I9W4</accession>
<dbReference type="PRINTS" id="PR00088">
    <property type="entry name" value="HAEMOXYGNASE"/>
</dbReference>
<evidence type="ECO:0000256" key="1">
    <source>
        <dbReference type="ARBA" id="ARBA00022617"/>
    </source>
</evidence>
<dbReference type="CDD" id="cd19165">
    <property type="entry name" value="HemeO"/>
    <property type="match status" value="1"/>
</dbReference>
<comment type="caution">
    <text evidence="7">The sequence shown here is derived from an EMBL/GenBank/DDBJ whole genome shotgun (WGS) entry which is preliminary data.</text>
</comment>
<keyword evidence="6" id="KW-0812">Transmembrane</keyword>
<reference evidence="7 8" key="1">
    <citation type="submission" date="2022-07" db="EMBL/GenBank/DDBJ databases">
        <title>Genome-wide signatures of adaptation to extreme environments.</title>
        <authorList>
            <person name="Cho C.H."/>
            <person name="Yoon H.S."/>
        </authorList>
    </citation>
    <scope>NUCLEOTIDE SEQUENCE [LARGE SCALE GENOMIC DNA]</scope>
    <source>
        <strain evidence="7 8">108.79 E11</strain>
    </source>
</reference>
<keyword evidence="6" id="KW-1133">Transmembrane helix</keyword>
<dbReference type="InterPro" id="IPR016053">
    <property type="entry name" value="Haem_Oase-like"/>
</dbReference>
<dbReference type="Gene3D" id="1.20.910.10">
    <property type="entry name" value="Heme oxygenase-like"/>
    <property type="match status" value="1"/>
</dbReference>
<evidence type="ECO:0008006" key="9">
    <source>
        <dbReference type="Google" id="ProtNLM"/>
    </source>
</evidence>
<name>A0AAV9I9W4_9RHOD</name>
<dbReference type="Proteomes" id="UP001300502">
    <property type="component" value="Unassembled WGS sequence"/>
</dbReference>
<dbReference type="AlphaFoldDB" id="A0AAV9I9W4"/>
<dbReference type="PIRSF" id="PIRSF000343">
    <property type="entry name" value="Haem_Oase"/>
    <property type="match status" value="1"/>
</dbReference>
<keyword evidence="8" id="KW-1185">Reference proteome</keyword>
<evidence type="ECO:0000256" key="3">
    <source>
        <dbReference type="ARBA" id="ARBA00023004"/>
    </source>
</evidence>
<dbReference type="EMBL" id="JANCYU010000021">
    <property type="protein sequence ID" value="KAK4524102.1"/>
    <property type="molecule type" value="Genomic_DNA"/>
</dbReference>
<dbReference type="PANTHER" id="PTHR10720:SF0">
    <property type="entry name" value="HEME OXYGENASE"/>
    <property type="match status" value="1"/>
</dbReference>
<dbReference type="GO" id="GO:0004392">
    <property type="term" value="F:heme oxygenase (decyclizing) activity"/>
    <property type="evidence" value="ECO:0007669"/>
    <property type="project" value="InterPro"/>
</dbReference>
<proteinExistence type="predicted"/>
<dbReference type="InterPro" id="IPR002051">
    <property type="entry name" value="Haem_Oase"/>
</dbReference>
<feature type="transmembrane region" description="Helical" evidence="6">
    <location>
        <begin position="227"/>
        <end position="246"/>
    </location>
</feature>
<dbReference type="Pfam" id="PF01126">
    <property type="entry name" value="Heme_oxygenase"/>
    <property type="match status" value="1"/>
</dbReference>
<evidence type="ECO:0000313" key="7">
    <source>
        <dbReference type="EMBL" id="KAK4524102.1"/>
    </source>
</evidence>
<dbReference type="PANTHER" id="PTHR10720">
    <property type="entry name" value="HEME OXYGENASE"/>
    <property type="match status" value="1"/>
</dbReference>
<dbReference type="GO" id="GO:0006788">
    <property type="term" value="P:heme oxidation"/>
    <property type="evidence" value="ECO:0007669"/>
    <property type="project" value="InterPro"/>
</dbReference>
<evidence type="ECO:0000256" key="4">
    <source>
        <dbReference type="PIRSR" id="PIRSR000343-1"/>
    </source>
</evidence>